<accession>A0ABU1SCJ5</accession>
<dbReference type="Proteomes" id="UP001259347">
    <property type="component" value="Unassembled WGS sequence"/>
</dbReference>
<name>A0ABU1SCJ5_9MICO</name>
<keyword evidence="2" id="KW-0732">Signal</keyword>
<proteinExistence type="predicted"/>
<feature type="domain" description="Htaa" evidence="3">
    <location>
        <begin position="666"/>
        <end position="812"/>
    </location>
</feature>
<evidence type="ECO:0000313" key="4">
    <source>
        <dbReference type="EMBL" id="MDR6866633.1"/>
    </source>
</evidence>
<dbReference type="RefSeq" id="WP_310018624.1">
    <property type="nucleotide sequence ID" value="NZ_JAVDUM010000004.1"/>
</dbReference>
<dbReference type="InterPro" id="IPR006311">
    <property type="entry name" value="TAT_signal"/>
</dbReference>
<organism evidence="4 5">
    <name type="scientific">Microbacterium resistens</name>
    <dbReference type="NCBI Taxonomy" id="156977"/>
    <lineage>
        <taxon>Bacteria</taxon>
        <taxon>Bacillati</taxon>
        <taxon>Actinomycetota</taxon>
        <taxon>Actinomycetes</taxon>
        <taxon>Micrococcales</taxon>
        <taxon>Microbacteriaceae</taxon>
        <taxon>Microbacterium</taxon>
    </lineage>
</organism>
<sequence length="870" mass="85453">MSHTPKALRPARTRLLAALTAAALAVAGAVAGAAPATAADSPAVTIAEAPRAGGTVTVTGSGFAGTSPGVYLGLGPAGLPGFYQGASGLQQVVWIAPGNQEGQSEAGPTAPMNPDGTFTVTLDIPAYADGVEWALYTSKAHGQGFADPSQNTITAVAYAAPEPSSTTTTLAVDPQGSSAPGVPVTLTATVTPADAAGSVTFFAHRAGESTAVADRVALSGGTATVVAEGLEAGVTGFSASFAPADAAVSAPSDSAVVPHEIVGGTDPELEFDPQIRVFLADGTTPYAGQEVRTGDQLVVKGTGFDPAANVGGRGAPIPADLPQGTYVVLGSFLDAWQPSAGAPGSARKAVDQKWALAEDVLNQVPPRYQDAVRAQWAPIAADGSFTATLTAKDFSSALGGGTWGVYTYAAGGVVNAEQELSAPVNYAGDVVVPEPTGPAITVTPAEKLDPGVDNVITIAGTGFTGPGAANGAYVLFGETSVWNGGGPLPADGWVAQGWVMPKDIAAGSFQTTLTIPAGSLVPGKTYHVATSAAHGLSQTDRSLDSFAAVTVAEQTGPATPAIRLSSDSLRAGEALTVTGTGFPAGSQATVTVNSSAFVLGTALVGPSGVFSVTGTLPADIAAGAHTVTASAGGVTAAAALTVQAVSAPTKTPPAQPVCLASEVGGASLSWGVKASFTSYINGPIAKGSVSGGWGSGSGAYSTETGNGSVSYDGGMHFSGHGGKLDLSLSNPRIRVTGSSATLFLDVRSKGYNGSPDIDTAGVAFATLGLPAASASGGEISWSGASATLTAEGAKAFAGFYSAGAALDAVSFTFPLGAQVPCDSSTSGAAAGGGLATTGAEADLGAVGFGAVMLLAGIVLVAVRRRRLTEV</sequence>
<dbReference type="InterPro" id="IPR007331">
    <property type="entry name" value="Htaa"/>
</dbReference>
<protein>
    <recommendedName>
        <fullName evidence="3">Htaa domain-containing protein</fullName>
    </recommendedName>
</protein>
<gene>
    <name evidence="4" type="ORF">J2Y69_001226</name>
</gene>
<keyword evidence="1" id="KW-1133">Transmembrane helix</keyword>
<feature type="signal peptide" evidence="2">
    <location>
        <begin position="1"/>
        <end position="38"/>
    </location>
</feature>
<dbReference type="EMBL" id="JAVDUM010000004">
    <property type="protein sequence ID" value="MDR6866633.1"/>
    <property type="molecule type" value="Genomic_DNA"/>
</dbReference>
<evidence type="ECO:0000259" key="3">
    <source>
        <dbReference type="Pfam" id="PF04213"/>
    </source>
</evidence>
<keyword evidence="1" id="KW-0472">Membrane</keyword>
<comment type="caution">
    <text evidence="4">The sequence shown here is derived from an EMBL/GenBank/DDBJ whole genome shotgun (WGS) entry which is preliminary data.</text>
</comment>
<feature type="transmembrane region" description="Helical" evidence="1">
    <location>
        <begin position="843"/>
        <end position="862"/>
    </location>
</feature>
<dbReference type="Gene3D" id="2.60.40.10">
    <property type="entry name" value="Immunoglobulins"/>
    <property type="match status" value="1"/>
</dbReference>
<dbReference type="InterPro" id="IPR013783">
    <property type="entry name" value="Ig-like_fold"/>
</dbReference>
<dbReference type="Pfam" id="PF04213">
    <property type="entry name" value="HtaA"/>
    <property type="match status" value="1"/>
</dbReference>
<evidence type="ECO:0000313" key="5">
    <source>
        <dbReference type="Proteomes" id="UP001259347"/>
    </source>
</evidence>
<reference evidence="4 5" key="1">
    <citation type="submission" date="2023-07" db="EMBL/GenBank/DDBJ databases">
        <title>Sorghum-associated microbial communities from plants grown in Nebraska, USA.</title>
        <authorList>
            <person name="Schachtman D."/>
        </authorList>
    </citation>
    <scope>NUCLEOTIDE SEQUENCE [LARGE SCALE GENOMIC DNA]</scope>
    <source>
        <strain evidence="4 5">2980</strain>
    </source>
</reference>
<evidence type="ECO:0000256" key="1">
    <source>
        <dbReference type="SAM" id="Phobius"/>
    </source>
</evidence>
<evidence type="ECO:0000256" key="2">
    <source>
        <dbReference type="SAM" id="SignalP"/>
    </source>
</evidence>
<dbReference type="PROSITE" id="PS51318">
    <property type="entry name" value="TAT"/>
    <property type="match status" value="1"/>
</dbReference>
<feature type="chain" id="PRO_5045960485" description="Htaa domain-containing protein" evidence="2">
    <location>
        <begin position="39"/>
        <end position="870"/>
    </location>
</feature>
<keyword evidence="5" id="KW-1185">Reference proteome</keyword>
<dbReference type="Gene3D" id="2.60.40.230">
    <property type="entry name" value="Neocarzinostatin-like"/>
    <property type="match status" value="1"/>
</dbReference>
<keyword evidence="1" id="KW-0812">Transmembrane</keyword>